<accession>A0A8C7AI06</accession>
<sequence>MRTVRRSGKEHSSLGPGPGALGGPRRRRSMVTTQMSPCTPTEAWAAVSHRAPCPPQGAWTCRRPAGPPGQSGTRLPSTAVSSSRMGRPAWWLSRQGCPSKRSWLGSASDTASMGLLWTSSWWAGTSLWCCIKTVASWSLGTCG</sequence>
<dbReference type="AlphaFoldDB" id="A0A8C7AI06"/>
<name>A0A8C7AI06_NEOVI</name>
<dbReference type="Proteomes" id="UP000694425">
    <property type="component" value="Unplaced"/>
</dbReference>
<reference evidence="2" key="2">
    <citation type="submission" date="2025-09" db="UniProtKB">
        <authorList>
            <consortium name="Ensembl"/>
        </authorList>
    </citation>
    <scope>IDENTIFICATION</scope>
</reference>
<evidence type="ECO:0000313" key="3">
    <source>
        <dbReference type="Proteomes" id="UP000694425"/>
    </source>
</evidence>
<feature type="region of interest" description="Disordered" evidence="1">
    <location>
        <begin position="1"/>
        <end position="37"/>
    </location>
</feature>
<protein>
    <submittedName>
        <fullName evidence="2">Uncharacterized protein</fullName>
    </submittedName>
</protein>
<dbReference type="Ensembl" id="ENSNVIT00000007724.1">
    <property type="protein sequence ID" value="ENSNVIP00000006592.1"/>
    <property type="gene ID" value="ENSNVIG00000005232.1"/>
</dbReference>
<evidence type="ECO:0000256" key="1">
    <source>
        <dbReference type="SAM" id="MobiDB-lite"/>
    </source>
</evidence>
<feature type="compositionally biased region" description="Polar residues" evidence="1">
    <location>
        <begin position="70"/>
        <end position="82"/>
    </location>
</feature>
<organism evidence="2 3">
    <name type="scientific">Neovison vison</name>
    <name type="common">American mink</name>
    <name type="synonym">Mustela vison</name>
    <dbReference type="NCBI Taxonomy" id="452646"/>
    <lineage>
        <taxon>Eukaryota</taxon>
        <taxon>Metazoa</taxon>
        <taxon>Chordata</taxon>
        <taxon>Craniata</taxon>
        <taxon>Vertebrata</taxon>
        <taxon>Euteleostomi</taxon>
        <taxon>Mammalia</taxon>
        <taxon>Eutheria</taxon>
        <taxon>Laurasiatheria</taxon>
        <taxon>Carnivora</taxon>
        <taxon>Caniformia</taxon>
        <taxon>Musteloidea</taxon>
        <taxon>Mustelidae</taxon>
        <taxon>Mustelinae</taxon>
        <taxon>Neogale</taxon>
    </lineage>
</organism>
<evidence type="ECO:0000313" key="2">
    <source>
        <dbReference type="Ensembl" id="ENSNVIP00000006592.1"/>
    </source>
</evidence>
<reference evidence="2" key="1">
    <citation type="submission" date="2025-08" db="UniProtKB">
        <authorList>
            <consortium name="Ensembl"/>
        </authorList>
    </citation>
    <scope>IDENTIFICATION</scope>
</reference>
<proteinExistence type="predicted"/>
<feature type="region of interest" description="Disordered" evidence="1">
    <location>
        <begin position="62"/>
        <end position="82"/>
    </location>
</feature>
<keyword evidence="3" id="KW-1185">Reference proteome</keyword>